<gene>
    <name evidence="1" type="ORF">LY90DRAFT_507821</name>
</gene>
<dbReference type="EMBL" id="MCOG01000088">
    <property type="protein sequence ID" value="ORY54089.1"/>
    <property type="molecule type" value="Genomic_DNA"/>
</dbReference>
<proteinExistence type="predicted"/>
<keyword evidence="2" id="KW-1185">Reference proteome</keyword>
<dbReference type="AlphaFoldDB" id="A0A1Y2D468"/>
<evidence type="ECO:0000313" key="2">
    <source>
        <dbReference type="Proteomes" id="UP000193920"/>
    </source>
</evidence>
<name>A0A1Y2D468_9FUNG</name>
<evidence type="ECO:0000313" key="1">
    <source>
        <dbReference type="EMBL" id="ORY54089.1"/>
    </source>
</evidence>
<sequence length="102" mass="11856">MDIILAIIPEELISHLQSFELFRILLFILTPFPSRMTLGHLIEIFMGKCMEVKINVIEHVLMRSMRVMISKILMAVPIMKKLVDSITDFSSRNVENLKVFHV</sequence>
<organism evidence="1 2">
    <name type="scientific">Neocallimastix californiae</name>
    <dbReference type="NCBI Taxonomy" id="1754190"/>
    <lineage>
        <taxon>Eukaryota</taxon>
        <taxon>Fungi</taxon>
        <taxon>Fungi incertae sedis</taxon>
        <taxon>Chytridiomycota</taxon>
        <taxon>Chytridiomycota incertae sedis</taxon>
        <taxon>Neocallimastigomycetes</taxon>
        <taxon>Neocallimastigales</taxon>
        <taxon>Neocallimastigaceae</taxon>
        <taxon>Neocallimastix</taxon>
    </lineage>
</organism>
<comment type="caution">
    <text evidence="1">The sequence shown here is derived from an EMBL/GenBank/DDBJ whole genome shotgun (WGS) entry which is preliminary data.</text>
</comment>
<dbReference type="Proteomes" id="UP000193920">
    <property type="component" value="Unassembled WGS sequence"/>
</dbReference>
<protein>
    <submittedName>
        <fullName evidence="1">Uncharacterized protein</fullName>
    </submittedName>
</protein>
<accession>A0A1Y2D468</accession>
<reference evidence="1 2" key="1">
    <citation type="submission" date="2016-08" db="EMBL/GenBank/DDBJ databases">
        <title>A Parts List for Fungal Cellulosomes Revealed by Comparative Genomics.</title>
        <authorList>
            <consortium name="DOE Joint Genome Institute"/>
            <person name="Haitjema C.H."/>
            <person name="Gilmore S.P."/>
            <person name="Henske J.K."/>
            <person name="Solomon K.V."/>
            <person name="De Groot R."/>
            <person name="Kuo A."/>
            <person name="Mondo S.J."/>
            <person name="Salamov A.A."/>
            <person name="Labutti K."/>
            <person name="Zhao Z."/>
            <person name="Chiniquy J."/>
            <person name="Barry K."/>
            <person name="Brewer H.M."/>
            <person name="Purvine S.O."/>
            <person name="Wright A.T."/>
            <person name="Boxma B."/>
            <person name="Van Alen T."/>
            <person name="Hackstein J.H."/>
            <person name="Baker S.E."/>
            <person name="Grigoriev I.V."/>
            <person name="O'Malley M.A."/>
        </authorList>
    </citation>
    <scope>NUCLEOTIDE SEQUENCE [LARGE SCALE GENOMIC DNA]</scope>
    <source>
        <strain evidence="1 2">G1</strain>
    </source>
</reference>